<dbReference type="EMBL" id="MU006341">
    <property type="protein sequence ID" value="KAF2845881.1"/>
    <property type="molecule type" value="Genomic_DNA"/>
</dbReference>
<reference evidence="2" key="1">
    <citation type="submission" date="2020-01" db="EMBL/GenBank/DDBJ databases">
        <authorList>
            <consortium name="DOE Joint Genome Institute"/>
            <person name="Haridas S."/>
            <person name="Albert R."/>
            <person name="Binder M."/>
            <person name="Bloem J."/>
            <person name="Labutti K."/>
            <person name="Salamov A."/>
            <person name="Andreopoulos B."/>
            <person name="Baker S.E."/>
            <person name="Barry K."/>
            <person name="Bills G."/>
            <person name="Bluhm B.H."/>
            <person name="Cannon C."/>
            <person name="Castanera R."/>
            <person name="Culley D.E."/>
            <person name="Daum C."/>
            <person name="Ezra D."/>
            <person name="Gonzalez J.B."/>
            <person name="Henrissat B."/>
            <person name="Kuo A."/>
            <person name="Liang C."/>
            <person name="Lipzen A."/>
            <person name="Lutzoni F."/>
            <person name="Magnuson J."/>
            <person name="Mondo S."/>
            <person name="Nolan M."/>
            <person name="Ohm R."/>
            <person name="Pangilinan J."/>
            <person name="Park H.-J."/>
            <person name="Ramirez L."/>
            <person name="Alfaro M."/>
            <person name="Sun H."/>
            <person name="Tritt A."/>
            <person name="Yoshinaga Y."/>
            <person name="Zwiers L.-H."/>
            <person name="Turgeon B.G."/>
            <person name="Goodwin S.B."/>
            <person name="Spatafora J.W."/>
            <person name="Crous P.W."/>
            <person name="Grigoriev I.V."/>
        </authorList>
    </citation>
    <scope>NUCLEOTIDE SEQUENCE</scope>
    <source>
        <strain evidence="2">IPT5</strain>
    </source>
</reference>
<evidence type="ECO:0000313" key="3">
    <source>
        <dbReference type="Proteomes" id="UP000799423"/>
    </source>
</evidence>
<accession>A0A6A7ARK3</accession>
<dbReference type="OrthoDB" id="3786670at2759"/>
<evidence type="ECO:0000313" key="2">
    <source>
        <dbReference type="EMBL" id="KAF2845881.1"/>
    </source>
</evidence>
<proteinExistence type="predicted"/>
<protein>
    <submittedName>
        <fullName evidence="2">Uncharacterized protein</fullName>
    </submittedName>
</protein>
<keyword evidence="3" id="KW-1185">Reference proteome</keyword>
<dbReference type="Proteomes" id="UP000799423">
    <property type="component" value="Unassembled WGS sequence"/>
</dbReference>
<feature type="region of interest" description="Disordered" evidence="1">
    <location>
        <begin position="59"/>
        <end position="165"/>
    </location>
</feature>
<gene>
    <name evidence="2" type="ORF">T440DRAFT_511311</name>
</gene>
<dbReference type="AlphaFoldDB" id="A0A6A7ARK3"/>
<evidence type="ECO:0000256" key="1">
    <source>
        <dbReference type="SAM" id="MobiDB-lite"/>
    </source>
</evidence>
<feature type="compositionally biased region" description="Pro residues" evidence="1">
    <location>
        <begin position="227"/>
        <end position="238"/>
    </location>
</feature>
<name>A0A6A7ARK3_9PLEO</name>
<feature type="region of interest" description="Disordered" evidence="1">
    <location>
        <begin position="218"/>
        <end position="247"/>
    </location>
</feature>
<sequence>MWRTGLLYLDRGDSAIISALRDAGYNTQQTPGSPTRRFSTASSDTEIVWERRVKPDVASPPGIQHWVVPSDGSSLKFSRPRAKPEDALDHLSPTSDSTLFEEPPSYSLDQIKEDESSDDYFNTTGLEKSPSFKGDREESILPQTRRIRHQRAPSSLPPSPSIASTLGGAQRLSRILPARAKTNDGLLQLQADTAKTPQRPSTGHQRRISLGLPIKSAMSPIDEPKQLSPPPQYVPPSRPTSSSRKSTTALIQQERELEYKHRHTFIGTASLDDFLEVLDVTPTHSTTKAAVVRAFLLLASSERLLARQASLEPSGWGLVARTTSDTVNVDYVEQAHAKLGSIVLRQFLDLIPFNEEEEASAVSVMEAFSAASHLDTKASTGNGSKAKAFRSWLVRQAQ</sequence>
<organism evidence="2 3">
    <name type="scientific">Plenodomus tracheiphilus IPT5</name>
    <dbReference type="NCBI Taxonomy" id="1408161"/>
    <lineage>
        <taxon>Eukaryota</taxon>
        <taxon>Fungi</taxon>
        <taxon>Dikarya</taxon>
        <taxon>Ascomycota</taxon>
        <taxon>Pezizomycotina</taxon>
        <taxon>Dothideomycetes</taxon>
        <taxon>Pleosporomycetidae</taxon>
        <taxon>Pleosporales</taxon>
        <taxon>Pleosporineae</taxon>
        <taxon>Leptosphaeriaceae</taxon>
        <taxon>Plenodomus</taxon>
    </lineage>
</organism>